<organism evidence="1">
    <name type="scientific">marine metagenome</name>
    <dbReference type="NCBI Taxonomy" id="408172"/>
    <lineage>
        <taxon>unclassified sequences</taxon>
        <taxon>metagenomes</taxon>
        <taxon>ecological metagenomes</taxon>
    </lineage>
</organism>
<name>A0A382Z969_9ZZZZ</name>
<dbReference type="EMBL" id="UINC01181843">
    <property type="protein sequence ID" value="SVD91749.1"/>
    <property type="molecule type" value="Genomic_DNA"/>
</dbReference>
<proteinExistence type="predicted"/>
<accession>A0A382Z969</accession>
<feature type="non-terminal residue" evidence="1">
    <location>
        <position position="1"/>
    </location>
</feature>
<sequence length="259" mass="28802">AGYLPVEMPLIYAAKRFGVPQMGVDLGWDNLSSKYHTVLPVDYLAVWNETMREEAVRYHGFPADRVEVTGALPFDTYFDGVQIPSRAELLTSLGADPTRPLVTLATAPAQVYPTTERVVESLCRAIRGGELRVDAQLLVRVHPRDNVELYTRFHDGRQVFVEKPFRQLDRSRGLSDLDAFTPGTHGRARLAATLAHSDVVVNFASTTTVEAALFDTPVVNIGFDESTDLPLPLSIGRYYHYEHYRPVVETGAARIAESV</sequence>
<reference evidence="1" key="1">
    <citation type="submission" date="2018-05" db="EMBL/GenBank/DDBJ databases">
        <authorList>
            <person name="Lanie J.A."/>
            <person name="Ng W.-L."/>
            <person name="Kazmierczak K.M."/>
            <person name="Andrzejewski T.M."/>
            <person name="Davidsen T.M."/>
            <person name="Wayne K.J."/>
            <person name="Tettelin H."/>
            <person name="Glass J.I."/>
            <person name="Rusch D."/>
            <person name="Podicherti R."/>
            <person name="Tsui H.-C.T."/>
            <person name="Winkler M.E."/>
        </authorList>
    </citation>
    <scope>NUCLEOTIDE SEQUENCE</scope>
</reference>
<dbReference type="SUPFAM" id="SSF53756">
    <property type="entry name" value="UDP-Glycosyltransferase/glycogen phosphorylase"/>
    <property type="match status" value="1"/>
</dbReference>
<dbReference type="AlphaFoldDB" id="A0A382Z969"/>
<evidence type="ECO:0000313" key="1">
    <source>
        <dbReference type="EMBL" id="SVD91749.1"/>
    </source>
</evidence>
<gene>
    <name evidence="1" type="ORF">METZ01_LOCUS444603</name>
</gene>
<protein>
    <recommendedName>
        <fullName evidence="2">UDP-N-acetylglucosamine 2-epimerase domain-containing protein</fullName>
    </recommendedName>
</protein>
<evidence type="ECO:0008006" key="2">
    <source>
        <dbReference type="Google" id="ProtNLM"/>
    </source>
</evidence>
<feature type="non-terminal residue" evidence="1">
    <location>
        <position position="259"/>
    </location>
</feature>